<proteinExistence type="predicted"/>
<evidence type="ECO:0000313" key="1">
    <source>
        <dbReference type="EMBL" id="KDR12998.1"/>
    </source>
</evidence>
<name>A0A067QSY4_ZOONE</name>
<reference evidence="1 2" key="1">
    <citation type="journal article" date="2014" name="Nat. Commun.">
        <title>Molecular traces of alternative social organization in a termite genome.</title>
        <authorList>
            <person name="Terrapon N."/>
            <person name="Li C."/>
            <person name="Robertson H.M."/>
            <person name="Ji L."/>
            <person name="Meng X."/>
            <person name="Booth W."/>
            <person name="Chen Z."/>
            <person name="Childers C.P."/>
            <person name="Glastad K.M."/>
            <person name="Gokhale K."/>
            <person name="Gowin J."/>
            <person name="Gronenberg W."/>
            <person name="Hermansen R.A."/>
            <person name="Hu H."/>
            <person name="Hunt B.G."/>
            <person name="Huylmans A.K."/>
            <person name="Khalil S.M."/>
            <person name="Mitchell R.D."/>
            <person name="Munoz-Torres M.C."/>
            <person name="Mustard J.A."/>
            <person name="Pan H."/>
            <person name="Reese J.T."/>
            <person name="Scharf M.E."/>
            <person name="Sun F."/>
            <person name="Vogel H."/>
            <person name="Xiao J."/>
            <person name="Yang W."/>
            <person name="Yang Z."/>
            <person name="Yang Z."/>
            <person name="Zhou J."/>
            <person name="Zhu J."/>
            <person name="Brent C.S."/>
            <person name="Elsik C.G."/>
            <person name="Goodisman M.A."/>
            <person name="Liberles D.A."/>
            <person name="Roe R.M."/>
            <person name="Vargo E.L."/>
            <person name="Vilcinskas A."/>
            <person name="Wang J."/>
            <person name="Bornberg-Bauer E."/>
            <person name="Korb J."/>
            <person name="Zhang G."/>
            <person name="Liebig J."/>
        </authorList>
    </citation>
    <scope>NUCLEOTIDE SEQUENCE [LARGE SCALE GENOMIC DNA]</scope>
    <source>
        <tissue evidence="1">Whole organism</tissue>
    </source>
</reference>
<sequence>MLVFAFPNFAVELLFNYAADAPSSYCLVAVPAELSLNLSLRGGDPFVFRAPALCIPTFRVSVPSPRSELYVYAFTFWEVCGQNERVSPFLRGHSVCAKLLSSSDNTCHPLASELPVFRDVRASGRKSLLVPNRAPRCAWFVAVGKISESRVFCQDYIQPRRWGRACFPRLWHTSKMLRCATYHKARVLLYVAMKTTSPTKKVYVSMETM</sequence>
<evidence type="ECO:0000313" key="2">
    <source>
        <dbReference type="Proteomes" id="UP000027135"/>
    </source>
</evidence>
<dbReference type="InParanoid" id="A0A067QSY4"/>
<gene>
    <name evidence="1" type="ORF">L798_13204</name>
</gene>
<protein>
    <submittedName>
        <fullName evidence="1">Uncharacterized protein</fullName>
    </submittedName>
</protein>
<keyword evidence="2" id="KW-1185">Reference proteome</keyword>
<accession>A0A067QSY4</accession>
<dbReference type="Proteomes" id="UP000027135">
    <property type="component" value="Unassembled WGS sequence"/>
</dbReference>
<dbReference type="EMBL" id="KK852980">
    <property type="protein sequence ID" value="KDR12998.1"/>
    <property type="molecule type" value="Genomic_DNA"/>
</dbReference>
<organism evidence="1 2">
    <name type="scientific">Zootermopsis nevadensis</name>
    <name type="common">Dampwood termite</name>
    <dbReference type="NCBI Taxonomy" id="136037"/>
    <lineage>
        <taxon>Eukaryota</taxon>
        <taxon>Metazoa</taxon>
        <taxon>Ecdysozoa</taxon>
        <taxon>Arthropoda</taxon>
        <taxon>Hexapoda</taxon>
        <taxon>Insecta</taxon>
        <taxon>Pterygota</taxon>
        <taxon>Neoptera</taxon>
        <taxon>Polyneoptera</taxon>
        <taxon>Dictyoptera</taxon>
        <taxon>Blattodea</taxon>
        <taxon>Blattoidea</taxon>
        <taxon>Termitoidae</taxon>
        <taxon>Termopsidae</taxon>
        <taxon>Zootermopsis</taxon>
    </lineage>
</organism>
<dbReference type="AlphaFoldDB" id="A0A067QSY4"/>